<reference evidence="1 2" key="1">
    <citation type="submission" date="2017-07" db="EMBL/GenBank/DDBJ databases">
        <title>Phylogenetic study on the rhizospheric bacterium Ochrobactrum sp. A44.</title>
        <authorList>
            <person name="Krzyzanowska D.M."/>
            <person name="Ossowicki A."/>
            <person name="Rajewska M."/>
            <person name="Maciag T."/>
            <person name="Kaczynski Z."/>
            <person name="Czerwicka M."/>
            <person name="Jafra S."/>
        </authorList>
    </citation>
    <scope>NUCLEOTIDE SEQUENCE [LARGE SCALE GENOMIC DNA]</scope>
    <source>
        <strain evidence="1 2">CCUG 30717</strain>
    </source>
</reference>
<comment type="caution">
    <text evidence="1">The sequence shown here is derived from an EMBL/GenBank/DDBJ whole genome shotgun (WGS) entry which is preliminary data.</text>
</comment>
<keyword evidence="2" id="KW-1185">Reference proteome</keyword>
<protein>
    <submittedName>
        <fullName evidence="1">Uncharacterized protein</fullName>
    </submittedName>
</protein>
<sequence length="37" mass="3979">MRGYAPNDISNQFHSALTALRCLASGKTCIYSGSSEE</sequence>
<proteinExistence type="predicted"/>
<organism evidence="1 2">
    <name type="scientific">Brucella pseudogrignonensis</name>
    <dbReference type="NCBI Taxonomy" id="419475"/>
    <lineage>
        <taxon>Bacteria</taxon>
        <taxon>Pseudomonadati</taxon>
        <taxon>Pseudomonadota</taxon>
        <taxon>Alphaproteobacteria</taxon>
        <taxon>Hyphomicrobiales</taxon>
        <taxon>Brucellaceae</taxon>
        <taxon>Brucella/Ochrobactrum group</taxon>
        <taxon>Brucella</taxon>
    </lineage>
</organism>
<evidence type="ECO:0000313" key="2">
    <source>
        <dbReference type="Proteomes" id="UP000216188"/>
    </source>
</evidence>
<dbReference type="EMBL" id="NNRM01000041">
    <property type="protein sequence ID" value="OYR23052.1"/>
    <property type="molecule type" value="Genomic_DNA"/>
</dbReference>
<dbReference type="AlphaFoldDB" id="A0A256G7G9"/>
<gene>
    <name evidence="1" type="ORF">CEV34_3796</name>
</gene>
<name>A0A256G7G9_9HYPH</name>
<accession>A0A256G7G9</accession>
<evidence type="ECO:0000313" key="1">
    <source>
        <dbReference type="EMBL" id="OYR23052.1"/>
    </source>
</evidence>
<dbReference type="Proteomes" id="UP000216188">
    <property type="component" value="Unassembled WGS sequence"/>
</dbReference>